<feature type="compositionally biased region" description="Basic and acidic residues" evidence="1">
    <location>
        <begin position="434"/>
        <end position="443"/>
    </location>
</feature>
<keyword evidence="4" id="KW-0326">Glycosidase</keyword>
<evidence type="ECO:0000256" key="2">
    <source>
        <dbReference type="SAM" id="Phobius"/>
    </source>
</evidence>
<evidence type="ECO:0000313" key="4">
    <source>
        <dbReference type="EMBL" id="MEC0226549.1"/>
    </source>
</evidence>
<keyword evidence="2" id="KW-1133">Transmembrane helix</keyword>
<gene>
    <name evidence="4" type="ORF">P4I72_05410</name>
</gene>
<feature type="compositionally biased region" description="Low complexity" evidence="1">
    <location>
        <begin position="417"/>
        <end position="433"/>
    </location>
</feature>
<keyword evidence="4" id="KW-0378">Hydrolase</keyword>
<evidence type="ECO:0000259" key="3">
    <source>
        <dbReference type="Pfam" id="PF09992"/>
    </source>
</evidence>
<keyword evidence="2" id="KW-0812">Transmembrane</keyword>
<proteinExistence type="predicted"/>
<dbReference type="PANTHER" id="PTHR40446:SF2">
    <property type="entry name" value="N-ACETYLGLUCOSAMINE-1-PHOSPHODIESTER ALPHA-N-ACETYLGLUCOSAMINIDASE"/>
    <property type="match status" value="1"/>
</dbReference>
<dbReference type="Pfam" id="PF09992">
    <property type="entry name" value="NAGPA"/>
    <property type="match status" value="1"/>
</dbReference>
<evidence type="ECO:0000256" key="1">
    <source>
        <dbReference type="SAM" id="MobiDB-lite"/>
    </source>
</evidence>
<comment type="caution">
    <text evidence="4">The sequence shown here is derived from an EMBL/GenBank/DDBJ whole genome shotgun (WGS) entry which is preliminary data.</text>
</comment>
<feature type="domain" description="Phosphodiester glycosidase" evidence="3">
    <location>
        <begin position="160"/>
        <end position="339"/>
    </location>
</feature>
<protein>
    <submittedName>
        <fullName evidence="4">Phosphodiester glycosidase family protein</fullName>
    </submittedName>
</protein>
<keyword evidence="2" id="KW-0472">Membrane</keyword>
<dbReference type="InterPro" id="IPR018711">
    <property type="entry name" value="NAGPA"/>
</dbReference>
<dbReference type="GO" id="GO:0016798">
    <property type="term" value="F:hydrolase activity, acting on glycosyl bonds"/>
    <property type="evidence" value="ECO:0007669"/>
    <property type="project" value="UniProtKB-KW"/>
</dbReference>
<feature type="compositionally biased region" description="Pro residues" evidence="1">
    <location>
        <begin position="406"/>
        <end position="416"/>
    </location>
</feature>
<reference evidence="4 5" key="1">
    <citation type="submission" date="2023-03" db="EMBL/GenBank/DDBJ databases">
        <title>Bacillus Genome Sequencing.</title>
        <authorList>
            <person name="Dunlap C."/>
        </authorList>
    </citation>
    <scope>NUCLEOTIDE SEQUENCE [LARGE SCALE GENOMIC DNA]</scope>
    <source>
        <strain evidence="4 5">BD-533</strain>
    </source>
</reference>
<name>A0ABU6FXB7_9BACL</name>
<accession>A0ABU6FXB7</accession>
<keyword evidence="5" id="KW-1185">Reference proteome</keyword>
<dbReference type="PANTHER" id="PTHR40446">
    <property type="entry name" value="N-ACETYLGLUCOSAMINE-1-PHOSPHODIESTER ALPHA-N-ACETYLGLUCOSAMINIDASE"/>
    <property type="match status" value="1"/>
</dbReference>
<dbReference type="RefSeq" id="WP_326070968.1">
    <property type="nucleotide sequence ID" value="NZ_JARLKY010000011.1"/>
</dbReference>
<organism evidence="4 5">
    <name type="scientific">Paenibacillus alba</name>
    <dbReference type="NCBI Taxonomy" id="1197127"/>
    <lineage>
        <taxon>Bacteria</taxon>
        <taxon>Bacillati</taxon>
        <taxon>Bacillota</taxon>
        <taxon>Bacilli</taxon>
        <taxon>Bacillales</taxon>
        <taxon>Paenibacillaceae</taxon>
        <taxon>Paenibacillus</taxon>
    </lineage>
</organism>
<evidence type="ECO:0000313" key="5">
    <source>
        <dbReference type="Proteomes" id="UP001338137"/>
    </source>
</evidence>
<dbReference type="EMBL" id="JARLKY010000011">
    <property type="protein sequence ID" value="MEC0226549.1"/>
    <property type="molecule type" value="Genomic_DNA"/>
</dbReference>
<feature type="region of interest" description="Disordered" evidence="1">
    <location>
        <begin position="363"/>
        <end position="443"/>
    </location>
</feature>
<dbReference type="Proteomes" id="UP001338137">
    <property type="component" value="Unassembled WGS sequence"/>
</dbReference>
<sequence length="443" mass="48337">MELKNIVTPNNRARVRWGWLKKTLMAIVASVIVCLMLLFMTPWGIDLRTNLAEMVINTQHREWAWLLVGAEKRDDMVNKMQKQIDVWGVDKQHDGLIKLDKRKRTASELIKVVDIQDEIHKIPTWRGKKMYVYDPRTIRLVTTSHKQEGEKITDMVKRTGALAGVNGGAFDDPQGLGNGFAPIGFLMSGGKVILTEYDGSVKQHIVGFTKNGILKIGLYSIDELIKDGVTDAAFWKPRIIEDGKGLITSGDGGAGRDPRTALCQTGNGTIIFLVIDGRQPGHSMGATLKEVQDIFLSEGCMNAGFLDGGASSELVADGKLQTKPASRYGERRLPDGFLVLADPSSYKPDNMWEGLTKIDAGGAYDNPGFQQEQAKLRAKAEHTSSPPKPTATHKPQAGKGLDQPPATTPRPSPPSPTSTKGKSTAKPSPSSSPNEDRTSSVKK</sequence>
<feature type="transmembrane region" description="Helical" evidence="2">
    <location>
        <begin position="24"/>
        <end position="45"/>
    </location>
</feature>